<evidence type="ECO:0000313" key="1">
    <source>
        <dbReference type="EMBL" id="NYH15522.1"/>
    </source>
</evidence>
<sequence length="171" mass="20067">MTKIDFIHEHSEFMPLWERATAGFHMLRCIPLTDLLYFDSIDLQTQKFYELIRHLLTVDGSHDFATLVLKPDPFSYFHFHFGKYPGFIHRAEHTDDEFFEFLLKDPGDSLADALGVNSEYYVVMPMTGDWIAFGDRSWGTGVFYGPPDIMECARKFYPYFMKPPERFRVGP</sequence>
<dbReference type="EMBL" id="JACCAU010000001">
    <property type="protein sequence ID" value="NYH15522.1"/>
    <property type="molecule type" value="Genomic_DNA"/>
</dbReference>
<reference evidence="3 4" key="1">
    <citation type="submission" date="2020-07" db="EMBL/GenBank/DDBJ databases">
        <title>Exploring microbial biodiversity for novel pathways involved in the catabolism of aromatic compounds derived from lignin.</title>
        <authorList>
            <person name="Elkins J."/>
        </authorList>
    </citation>
    <scope>NUCLEOTIDE SEQUENCE [LARGE SCALE GENOMIC DNA]</scope>
    <source>
        <strain evidence="1 4">H2C3B</strain>
        <strain evidence="2 3">H2C3C</strain>
    </source>
</reference>
<evidence type="ECO:0000313" key="2">
    <source>
        <dbReference type="EMBL" id="NYH26171.1"/>
    </source>
</evidence>
<name>A0A7Y9W7B7_9BURK</name>
<dbReference type="AlphaFoldDB" id="A0A7Y9W7B7"/>
<dbReference type="Proteomes" id="UP000572540">
    <property type="component" value="Unassembled WGS sequence"/>
</dbReference>
<proteinExistence type="predicted"/>
<comment type="caution">
    <text evidence="1">The sequence shown here is derived from an EMBL/GenBank/DDBJ whole genome shotgun (WGS) entry which is preliminary data.</text>
</comment>
<evidence type="ECO:0000313" key="4">
    <source>
        <dbReference type="Proteomes" id="UP000572540"/>
    </source>
</evidence>
<dbReference type="EMBL" id="JACCAS010000002">
    <property type="protein sequence ID" value="NYH26171.1"/>
    <property type="molecule type" value="Genomic_DNA"/>
</dbReference>
<dbReference type="RefSeq" id="WP_179711324.1">
    <property type="nucleotide sequence ID" value="NZ_JACCAS010000002.1"/>
</dbReference>
<gene>
    <name evidence="2" type="ORF">GGD40_005742</name>
    <name evidence="1" type="ORF">GGD41_002750</name>
</gene>
<accession>A0A7Y9W7B7</accession>
<evidence type="ECO:0000313" key="3">
    <source>
        <dbReference type="Proteomes" id="UP000540929"/>
    </source>
</evidence>
<dbReference type="Proteomes" id="UP000540929">
    <property type="component" value="Unassembled WGS sequence"/>
</dbReference>
<protein>
    <submittedName>
        <fullName evidence="1">Uncharacterized protein</fullName>
    </submittedName>
</protein>
<organism evidence="1 4">
    <name type="scientific">Paraburkholderia bryophila</name>
    <dbReference type="NCBI Taxonomy" id="420952"/>
    <lineage>
        <taxon>Bacteria</taxon>
        <taxon>Pseudomonadati</taxon>
        <taxon>Pseudomonadota</taxon>
        <taxon>Betaproteobacteria</taxon>
        <taxon>Burkholderiales</taxon>
        <taxon>Burkholderiaceae</taxon>
        <taxon>Paraburkholderia</taxon>
    </lineage>
</organism>
<keyword evidence="3" id="KW-1185">Reference proteome</keyword>